<feature type="domain" description="Calcineurin-like phosphoesterase" evidence="5">
    <location>
        <begin position="3"/>
        <end position="209"/>
    </location>
</feature>
<dbReference type="RefSeq" id="WP_350277330.1">
    <property type="nucleotide sequence ID" value="NZ_CP158165.1"/>
</dbReference>
<dbReference type="Pfam" id="PF00149">
    <property type="entry name" value="Metallophos"/>
    <property type="match status" value="1"/>
</dbReference>
<evidence type="ECO:0000313" key="6">
    <source>
        <dbReference type="EMBL" id="XBV24507.1"/>
    </source>
</evidence>
<evidence type="ECO:0000259" key="5">
    <source>
        <dbReference type="Pfam" id="PF00149"/>
    </source>
</evidence>
<dbReference type="InterPro" id="IPR004843">
    <property type="entry name" value="Calcineurin-like_PHP"/>
</dbReference>
<evidence type="ECO:0000256" key="1">
    <source>
        <dbReference type="ARBA" id="ARBA00022723"/>
    </source>
</evidence>
<keyword evidence="3" id="KW-0408">Iron</keyword>
<evidence type="ECO:0000256" key="3">
    <source>
        <dbReference type="ARBA" id="ARBA00023004"/>
    </source>
</evidence>
<comment type="similarity">
    <text evidence="4">Belongs to the cyclic nucleotide phosphodiesterase class-III family.</text>
</comment>
<dbReference type="AlphaFoldDB" id="A0AAU7TCE8"/>
<dbReference type="PANTHER" id="PTHR42988:SF2">
    <property type="entry name" value="CYCLIC NUCLEOTIDE PHOSPHODIESTERASE CBUA0032-RELATED"/>
    <property type="match status" value="1"/>
</dbReference>
<dbReference type="PANTHER" id="PTHR42988">
    <property type="entry name" value="PHOSPHOHYDROLASE"/>
    <property type="match status" value="1"/>
</dbReference>
<reference evidence="6" key="1">
    <citation type="submission" date="2024-06" db="EMBL/GenBank/DDBJ databases">
        <title>Kribbella sp. strain HUAS MG21 genome sequences.</title>
        <authorList>
            <person name="Mo P."/>
        </authorList>
    </citation>
    <scope>NUCLEOTIDE SEQUENCE</scope>
    <source>
        <strain evidence="6">HUAS MG21</strain>
    </source>
</reference>
<sequence>MHRVLHLSDTHVSRTGPDEDGVDGLAALKRLLYDVRHVPALDLVVVSGDIADDGSREGCEAVRSEVGSFAAERGIPHIYCTGNHDRHAGFVAALGWGHLGPDGASIGRRADVPDVIAGVSVVNGLRVITLDSLVPGSTDGVLGRGQLDWLTAELATPAPAGSIVVLHHPPLFVDAVPFMESVVLRDPAALGEVLAGTDVHAVLCGHLHHQLTGRVGETPVSVTPGVITRIDLTAPPALARGVLGAGATVVDLGGPFAPMFHTVHARDHDANAEVYVYNPLTGEDVAEE</sequence>
<protein>
    <submittedName>
        <fullName evidence="6">Metallophosphoesterase</fullName>
    </submittedName>
</protein>
<dbReference type="GO" id="GO:0016787">
    <property type="term" value="F:hydrolase activity"/>
    <property type="evidence" value="ECO:0007669"/>
    <property type="project" value="UniProtKB-KW"/>
</dbReference>
<dbReference type="SUPFAM" id="SSF56300">
    <property type="entry name" value="Metallo-dependent phosphatases"/>
    <property type="match status" value="1"/>
</dbReference>
<dbReference type="EMBL" id="CP158165">
    <property type="protein sequence ID" value="XBV24507.1"/>
    <property type="molecule type" value="Genomic_DNA"/>
</dbReference>
<dbReference type="GO" id="GO:0046872">
    <property type="term" value="F:metal ion binding"/>
    <property type="evidence" value="ECO:0007669"/>
    <property type="project" value="UniProtKB-KW"/>
</dbReference>
<dbReference type="InterPro" id="IPR050884">
    <property type="entry name" value="CNP_phosphodiesterase-III"/>
</dbReference>
<keyword evidence="2" id="KW-0378">Hydrolase</keyword>
<organism evidence="6">
    <name type="scientific">Kribbella sp. HUAS MG21</name>
    <dbReference type="NCBI Taxonomy" id="3160966"/>
    <lineage>
        <taxon>Bacteria</taxon>
        <taxon>Bacillati</taxon>
        <taxon>Actinomycetota</taxon>
        <taxon>Actinomycetes</taxon>
        <taxon>Propionibacteriales</taxon>
        <taxon>Kribbellaceae</taxon>
        <taxon>Kribbella</taxon>
    </lineage>
</organism>
<dbReference type="Gene3D" id="3.60.21.10">
    <property type="match status" value="1"/>
</dbReference>
<accession>A0AAU7TCE8</accession>
<keyword evidence="1" id="KW-0479">Metal-binding</keyword>
<proteinExistence type="inferred from homology"/>
<evidence type="ECO:0000256" key="4">
    <source>
        <dbReference type="ARBA" id="ARBA00025742"/>
    </source>
</evidence>
<name>A0AAU7TCE8_9ACTN</name>
<dbReference type="InterPro" id="IPR029052">
    <property type="entry name" value="Metallo-depent_PP-like"/>
</dbReference>
<evidence type="ECO:0000256" key="2">
    <source>
        <dbReference type="ARBA" id="ARBA00022801"/>
    </source>
</evidence>
<gene>
    <name evidence="6" type="ORF">ABN611_38855</name>
</gene>